<reference evidence="1 2" key="1">
    <citation type="submission" date="2019-05" db="EMBL/GenBank/DDBJ databases">
        <title>Emergence of the Ug99 lineage of the wheat stem rust pathogen through somatic hybridization.</title>
        <authorList>
            <person name="Li F."/>
            <person name="Upadhyaya N.M."/>
            <person name="Sperschneider J."/>
            <person name="Matny O."/>
            <person name="Nguyen-Phuc H."/>
            <person name="Mago R."/>
            <person name="Raley C."/>
            <person name="Miller M.E."/>
            <person name="Silverstein K.A.T."/>
            <person name="Henningsen E."/>
            <person name="Hirsch C.D."/>
            <person name="Visser B."/>
            <person name="Pretorius Z.A."/>
            <person name="Steffenson B.J."/>
            <person name="Schwessinger B."/>
            <person name="Dodds P.N."/>
            <person name="Figueroa M."/>
        </authorList>
    </citation>
    <scope>NUCLEOTIDE SEQUENCE [LARGE SCALE GENOMIC DNA]</scope>
    <source>
        <strain evidence="1 2">Ug99</strain>
    </source>
</reference>
<comment type="caution">
    <text evidence="1">The sequence shown here is derived from an EMBL/GenBank/DDBJ whole genome shotgun (WGS) entry which is preliminary data.</text>
</comment>
<proteinExistence type="predicted"/>
<name>A0A5B0RXK9_PUCGR</name>
<sequence length="72" mass="8414">MVELCDRFRFPRAAHGNRRHRKSSPLGYDHDFCIDGTHTLGVVNTPHLVARHFALRAARHGRRWPVGFFVRH</sequence>
<evidence type="ECO:0000313" key="1">
    <source>
        <dbReference type="EMBL" id="KAA1130357.1"/>
    </source>
</evidence>
<dbReference type="EMBL" id="VDEP01000110">
    <property type="protein sequence ID" value="KAA1130357.1"/>
    <property type="molecule type" value="Genomic_DNA"/>
</dbReference>
<accession>A0A5B0RXK9</accession>
<gene>
    <name evidence="1" type="ORF">PGTUg99_020567</name>
</gene>
<organism evidence="1 2">
    <name type="scientific">Puccinia graminis f. sp. tritici</name>
    <dbReference type="NCBI Taxonomy" id="56615"/>
    <lineage>
        <taxon>Eukaryota</taxon>
        <taxon>Fungi</taxon>
        <taxon>Dikarya</taxon>
        <taxon>Basidiomycota</taxon>
        <taxon>Pucciniomycotina</taxon>
        <taxon>Pucciniomycetes</taxon>
        <taxon>Pucciniales</taxon>
        <taxon>Pucciniaceae</taxon>
        <taxon>Puccinia</taxon>
    </lineage>
</organism>
<dbReference type="AlphaFoldDB" id="A0A5B0RXK9"/>
<evidence type="ECO:0000313" key="2">
    <source>
        <dbReference type="Proteomes" id="UP000325313"/>
    </source>
</evidence>
<dbReference type="Proteomes" id="UP000325313">
    <property type="component" value="Unassembled WGS sequence"/>
</dbReference>
<protein>
    <submittedName>
        <fullName evidence="1">Uncharacterized protein</fullName>
    </submittedName>
</protein>